<dbReference type="EMBL" id="PKPP01005643">
    <property type="protein sequence ID" value="PWA59363.1"/>
    <property type="molecule type" value="Genomic_DNA"/>
</dbReference>
<feature type="compositionally biased region" description="Pro residues" evidence="1">
    <location>
        <begin position="119"/>
        <end position="133"/>
    </location>
</feature>
<keyword evidence="3" id="KW-1185">Reference proteome</keyword>
<reference evidence="2 3" key="1">
    <citation type="journal article" date="2018" name="Mol. Plant">
        <title>The genome of Artemisia annua provides insight into the evolution of Asteraceae family and artemisinin biosynthesis.</title>
        <authorList>
            <person name="Shen Q."/>
            <person name="Zhang L."/>
            <person name="Liao Z."/>
            <person name="Wang S."/>
            <person name="Yan T."/>
            <person name="Shi P."/>
            <person name="Liu M."/>
            <person name="Fu X."/>
            <person name="Pan Q."/>
            <person name="Wang Y."/>
            <person name="Lv Z."/>
            <person name="Lu X."/>
            <person name="Zhang F."/>
            <person name="Jiang W."/>
            <person name="Ma Y."/>
            <person name="Chen M."/>
            <person name="Hao X."/>
            <person name="Li L."/>
            <person name="Tang Y."/>
            <person name="Lv G."/>
            <person name="Zhou Y."/>
            <person name="Sun X."/>
            <person name="Brodelius P.E."/>
            <person name="Rose J.K.C."/>
            <person name="Tang K."/>
        </authorList>
    </citation>
    <scope>NUCLEOTIDE SEQUENCE [LARGE SCALE GENOMIC DNA]</scope>
    <source>
        <strain evidence="3">cv. Huhao1</strain>
        <tissue evidence="2">Leaf</tissue>
    </source>
</reference>
<dbReference type="PANTHER" id="PTHR45786">
    <property type="entry name" value="DNA BINDING PROTEIN-LIKE"/>
    <property type="match status" value="1"/>
</dbReference>
<protein>
    <submittedName>
        <fullName evidence="2">Uncharacterized protein</fullName>
    </submittedName>
</protein>
<dbReference type="PANTHER" id="PTHR45786:SF74">
    <property type="entry name" value="ATP-DEPENDENT DNA HELICASE"/>
    <property type="match status" value="1"/>
</dbReference>
<dbReference type="Proteomes" id="UP000245207">
    <property type="component" value="Unassembled WGS sequence"/>
</dbReference>
<gene>
    <name evidence="2" type="ORF">CTI12_AA391760</name>
</gene>
<evidence type="ECO:0000313" key="2">
    <source>
        <dbReference type="EMBL" id="PWA59363.1"/>
    </source>
</evidence>
<organism evidence="2 3">
    <name type="scientific">Artemisia annua</name>
    <name type="common">Sweet wormwood</name>
    <dbReference type="NCBI Taxonomy" id="35608"/>
    <lineage>
        <taxon>Eukaryota</taxon>
        <taxon>Viridiplantae</taxon>
        <taxon>Streptophyta</taxon>
        <taxon>Embryophyta</taxon>
        <taxon>Tracheophyta</taxon>
        <taxon>Spermatophyta</taxon>
        <taxon>Magnoliopsida</taxon>
        <taxon>eudicotyledons</taxon>
        <taxon>Gunneridae</taxon>
        <taxon>Pentapetalae</taxon>
        <taxon>asterids</taxon>
        <taxon>campanulids</taxon>
        <taxon>Asterales</taxon>
        <taxon>Asteraceae</taxon>
        <taxon>Asteroideae</taxon>
        <taxon>Anthemideae</taxon>
        <taxon>Artemisiinae</taxon>
        <taxon>Artemisia</taxon>
    </lineage>
</organism>
<feature type="compositionally biased region" description="Low complexity" evidence="1">
    <location>
        <begin position="141"/>
        <end position="158"/>
    </location>
</feature>
<evidence type="ECO:0000313" key="3">
    <source>
        <dbReference type="Proteomes" id="UP000245207"/>
    </source>
</evidence>
<feature type="region of interest" description="Disordered" evidence="1">
    <location>
        <begin position="1"/>
        <end position="41"/>
    </location>
</feature>
<feature type="compositionally biased region" description="Basic and acidic residues" evidence="1">
    <location>
        <begin position="18"/>
        <end position="34"/>
    </location>
</feature>
<name>A0A2U1MDL4_ARTAN</name>
<sequence length="438" mass="48056">MESSNKRKANVFINPISPDKENTQKSNVVHDTHSKSTKRRPLSTIVDVNLLNPSSTTHSIDVLTMEPPARPPLIDITNNGSSSATPTVPRRRRPPKTSTPKVAHKQLLLLNVTELQTPIPSPTPGIPGRPLKPIPTTGGPSNSSDVTSNTTTKSNVTNQTQRRKRQGVLASSSRRINFANDEDVENHINRDPFRGISSEYIDLGDPTFQCSYCRAFLWEAEAKRGQGTDDSYSLCCMRGKIQLPVELKPHPDLLMSLVKNEHPKSKGNGASTSSNPKIDPQLTKELKDMLDANNPLVHEFRMAGQRMATADDDEHIRRRLIGRRDHDGRTHNLPTASERHNLGSCGVEYLINITHDVPGCSTSNTKLAMASNLSSCLTNLAAKSGIVRWMGSPVTGRILDVATDEPSPSSLFVLPELQKFAVGKEVLPRIATAFIEKG</sequence>
<proteinExistence type="predicted"/>
<feature type="region of interest" description="Disordered" evidence="1">
    <location>
        <begin position="70"/>
        <end position="171"/>
    </location>
</feature>
<accession>A0A2U1MDL4</accession>
<dbReference type="AlphaFoldDB" id="A0A2U1MDL4"/>
<comment type="caution">
    <text evidence="2">The sequence shown here is derived from an EMBL/GenBank/DDBJ whole genome shotgun (WGS) entry which is preliminary data.</text>
</comment>
<evidence type="ECO:0000256" key="1">
    <source>
        <dbReference type="SAM" id="MobiDB-lite"/>
    </source>
</evidence>